<dbReference type="EMBL" id="QGKV02000649">
    <property type="protein sequence ID" value="KAF3575516.1"/>
    <property type="molecule type" value="Genomic_DNA"/>
</dbReference>
<organism evidence="1 2">
    <name type="scientific">Brassica cretica</name>
    <name type="common">Mustard</name>
    <dbReference type="NCBI Taxonomy" id="69181"/>
    <lineage>
        <taxon>Eukaryota</taxon>
        <taxon>Viridiplantae</taxon>
        <taxon>Streptophyta</taxon>
        <taxon>Embryophyta</taxon>
        <taxon>Tracheophyta</taxon>
        <taxon>Spermatophyta</taxon>
        <taxon>Magnoliopsida</taxon>
        <taxon>eudicotyledons</taxon>
        <taxon>Gunneridae</taxon>
        <taxon>Pentapetalae</taxon>
        <taxon>rosids</taxon>
        <taxon>malvids</taxon>
        <taxon>Brassicales</taxon>
        <taxon>Brassicaceae</taxon>
        <taxon>Brassiceae</taxon>
        <taxon>Brassica</taxon>
    </lineage>
</organism>
<proteinExistence type="predicted"/>
<protein>
    <submittedName>
        <fullName evidence="1">Uncharacterized protein</fullName>
    </submittedName>
</protein>
<evidence type="ECO:0000313" key="2">
    <source>
        <dbReference type="Proteomes" id="UP000266723"/>
    </source>
</evidence>
<keyword evidence="2" id="KW-1185">Reference proteome</keyword>
<accession>A0ABQ7DF89</accession>
<reference evidence="1 2" key="1">
    <citation type="journal article" date="2020" name="BMC Genomics">
        <title>Intraspecific diversification of the crop wild relative Brassica cretica Lam. using demographic model selection.</title>
        <authorList>
            <person name="Kioukis A."/>
            <person name="Michalopoulou V.A."/>
            <person name="Briers L."/>
            <person name="Pirintsos S."/>
            <person name="Studholme D.J."/>
            <person name="Pavlidis P."/>
            <person name="Sarris P.F."/>
        </authorList>
    </citation>
    <scope>NUCLEOTIDE SEQUENCE [LARGE SCALE GENOMIC DNA]</scope>
    <source>
        <strain evidence="2">cv. PFS-1207/04</strain>
    </source>
</reference>
<comment type="caution">
    <text evidence="1">The sequence shown here is derived from an EMBL/GenBank/DDBJ whole genome shotgun (WGS) entry which is preliminary data.</text>
</comment>
<dbReference type="Proteomes" id="UP000266723">
    <property type="component" value="Unassembled WGS sequence"/>
</dbReference>
<sequence length="106" mass="12306">MIQLFISSFFDISEDARALYPSSMDGDSYGASQQRFLTVMSQIEPILRQRSLTHHCISPLKDSGSSPPYLSLMNPPPRFLRRRLSLRSSPNMKEDHDFFFLLSHRR</sequence>
<gene>
    <name evidence="1" type="ORF">DY000_02032599</name>
</gene>
<name>A0ABQ7DF89_BRACR</name>
<evidence type="ECO:0000313" key="1">
    <source>
        <dbReference type="EMBL" id="KAF3575516.1"/>
    </source>
</evidence>